<dbReference type="EMBL" id="PP511319">
    <property type="protein sequence ID" value="XCD03140.1"/>
    <property type="molecule type" value="Genomic_DNA"/>
</dbReference>
<evidence type="ECO:0000313" key="1">
    <source>
        <dbReference type="EMBL" id="XCD03140.1"/>
    </source>
</evidence>
<proteinExistence type="predicted"/>
<reference evidence="1" key="1">
    <citation type="submission" date="2024-03" db="EMBL/GenBank/DDBJ databases">
        <title>Diverse circular DNA viruses in blood, oral, and fecal samples of captive lemurs.</title>
        <authorList>
            <person name="Paietta E.N."/>
            <person name="Kraberger S."/>
            <person name="Lund M.C."/>
            <person name="Custer J.M."/>
            <person name="Vargas K.M."/>
            <person name="Ehmke E.E."/>
            <person name="Yoder A.D."/>
            <person name="Varsani A."/>
        </authorList>
    </citation>
    <scope>NUCLEOTIDE SEQUENCE</scope>
    <source>
        <strain evidence="1">Duke_17_1492</strain>
    </source>
</reference>
<protein>
    <submittedName>
        <fullName evidence="1">Uncharacterized protein</fullName>
    </submittedName>
</protein>
<accession>A0AAU8AUV2</accession>
<sequence length="121" mass="13528">MNVIKFVINIVINIQKNYVNMAFRHRTFKPLRLLPSEVQVPVQVTNFDDNGVEHISYALVSAQSIIDSMPLPSEVTIVSQMQSGSLRPVPLDDFQVDSLDPSSASNFINSLNINDNESSEH</sequence>
<organism evidence="1">
    <name type="scientific">Dulem virus 267</name>
    <dbReference type="NCBI Taxonomy" id="3145744"/>
    <lineage>
        <taxon>Viruses</taxon>
        <taxon>Monodnaviria</taxon>
        <taxon>Sangervirae</taxon>
        <taxon>Phixviricota</taxon>
        <taxon>Malgrandaviricetes</taxon>
        <taxon>Petitvirales</taxon>
        <taxon>Microviridae</taxon>
        <taxon>Microvirus</taxon>
    </lineage>
</organism>
<name>A0AAU8AUV2_9VIRU</name>